<keyword evidence="11" id="KW-1185">Reference proteome</keyword>
<evidence type="ECO:0000313" key="11">
    <source>
        <dbReference type="Proteomes" id="UP001387100"/>
    </source>
</evidence>
<evidence type="ECO:0000256" key="4">
    <source>
        <dbReference type="ARBA" id="ARBA00013049"/>
    </source>
</evidence>
<dbReference type="PANTHER" id="PTHR45688:SF3">
    <property type="entry name" value="ALANINE--GLYOXYLATE AMINOTRANSFERASE 2, MITOCHONDRIAL"/>
    <property type="match status" value="1"/>
</dbReference>
<evidence type="ECO:0000256" key="2">
    <source>
        <dbReference type="ARBA" id="ARBA00008954"/>
    </source>
</evidence>
<evidence type="ECO:0000256" key="3">
    <source>
        <dbReference type="ARBA" id="ARBA00011881"/>
    </source>
</evidence>
<dbReference type="Proteomes" id="UP001387100">
    <property type="component" value="Unassembled WGS sequence"/>
</dbReference>
<dbReference type="Pfam" id="PF00202">
    <property type="entry name" value="Aminotran_3"/>
    <property type="match status" value="1"/>
</dbReference>
<dbReference type="CDD" id="cd00610">
    <property type="entry name" value="OAT_like"/>
    <property type="match status" value="1"/>
</dbReference>
<dbReference type="InterPro" id="IPR015422">
    <property type="entry name" value="PyrdxlP-dep_Trfase_small"/>
</dbReference>
<dbReference type="Gene3D" id="3.90.1150.10">
    <property type="entry name" value="Aspartate Aminotransferase, domain 1"/>
    <property type="match status" value="1"/>
</dbReference>
<dbReference type="InterPro" id="IPR015424">
    <property type="entry name" value="PyrdxlP-dep_Trfase"/>
</dbReference>
<comment type="similarity">
    <text evidence="2 8">Belongs to the class-III pyridoxal-phosphate-dependent aminotransferase family.</text>
</comment>
<comment type="caution">
    <text evidence="10">The sequence shown here is derived from an EMBL/GenBank/DDBJ whole genome shotgun (WGS) entry which is preliminary data.</text>
</comment>
<feature type="compositionally biased region" description="Polar residues" evidence="9">
    <location>
        <begin position="1"/>
        <end position="14"/>
    </location>
</feature>
<dbReference type="EMBL" id="JBBIAA010000009">
    <property type="protein sequence ID" value="MEJ5945607.1"/>
    <property type="molecule type" value="Genomic_DNA"/>
</dbReference>
<comment type="cofactor">
    <cofactor evidence="1">
        <name>pyridoxal 5'-phosphate</name>
        <dbReference type="ChEBI" id="CHEBI:597326"/>
    </cofactor>
</comment>
<evidence type="ECO:0000256" key="1">
    <source>
        <dbReference type="ARBA" id="ARBA00001933"/>
    </source>
</evidence>
<evidence type="ECO:0000256" key="5">
    <source>
        <dbReference type="ARBA" id="ARBA00022576"/>
    </source>
</evidence>
<evidence type="ECO:0000313" key="10">
    <source>
        <dbReference type="EMBL" id="MEJ5945607.1"/>
    </source>
</evidence>
<feature type="region of interest" description="Disordered" evidence="9">
    <location>
        <begin position="1"/>
        <end position="44"/>
    </location>
</feature>
<dbReference type="PIRSF" id="PIRSF000521">
    <property type="entry name" value="Transaminase_4ab_Lys_Orn"/>
    <property type="match status" value="1"/>
</dbReference>
<accession>A0ABU8RKJ0</accession>
<proteinExistence type="inferred from homology"/>
<dbReference type="GO" id="GO:0008483">
    <property type="term" value="F:transaminase activity"/>
    <property type="evidence" value="ECO:0007669"/>
    <property type="project" value="UniProtKB-KW"/>
</dbReference>
<sequence>MPTTPTTARPSGTAPSGRAGPGASVTPDGLLAPDDRPSPDDRLAPDDLLARHRAVAPAWQRLLYAEPLELVSGSGNRVTDSRGRTYLDFFGGILTNMVGYDLPAVREAVERQLARGVVHTSTLYLQRAQVELAEKIARLSQIPDAKVFFTTSGTEANEAALLLATAHRRSNQVLALRGSYHGRSFATVGVTGNRSWSSSSLSPLQTTYLQGGYRFRSSFRHLDDDAYVDACVADLRELLDVATAGDVACLIAEPVQGVGGFAVPPPRLLAAYAEELAGTGTLVISDEVQTGWGRTGETFFGVEASGVVPDMITFAKGLAGGHAIGGVVARGDVMDGLAGRGISTFGGGPLAAVAANAVLDHVLDQDLQGNARRLGAVLHDGLHRAAERLPVLGEVRGKGLMVGLELVGADGYAPDPDAAAAVLEATRERGLLVGGGGLHGNVVRVAPPLTLTAAEADEGLALLVDALEEVDAARR</sequence>
<reference evidence="10 11" key="1">
    <citation type="journal article" date="2017" name="Int. J. Syst. Evol. Microbiol.">
        <title>Pseudokineococcus basanitobsidens sp. nov., isolated from volcanic rock.</title>
        <authorList>
            <person name="Lee D.W."/>
            <person name="Park M.Y."/>
            <person name="Kim J.J."/>
            <person name="Kim B.S."/>
        </authorList>
    </citation>
    <scope>NUCLEOTIDE SEQUENCE [LARGE SCALE GENOMIC DNA]</scope>
    <source>
        <strain evidence="10 11">DSM 103726</strain>
    </source>
</reference>
<evidence type="ECO:0000256" key="8">
    <source>
        <dbReference type="RuleBase" id="RU003560"/>
    </source>
</evidence>
<organism evidence="10 11">
    <name type="scientific">Pseudokineococcus basanitobsidens</name>
    <dbReference type="NCBI Taxonomy" id="1926649"/>
    <lineage>
        <taxon>Bacteria</taxon>
        <taxon>Bacillati</taxon>
        <taxon>Actinomycetota</taxon>
        <taxon>Actinomycetes</taxon>
        <taxon>Kineosporiales</taxon>
        <taxon>Kineosporiaceae</taxon>
        <taxon>Pseudokineococcus</taxon>
    </lineage>
</organism>
<dbReference type="PANTHER" id="PTHR45688">
    <property type="match status" value="1"/>
</dbReference>
<name>A0ABU8RKJ0_9ACTN</name>
<feature type="compositionally biased region" description="Basic and acidic residues" evidence="9">
    <location>
        <begin position="33"/>
        <end position="44"/>
    </location>
</feature>
<keyword evidence="6" id="KW-0808">Transferase</keyword>
<dbReference type="EC" id="2.6.1.44" evidence="4"/>
<evidence type="ECO:0000256" key="9">
    <source>
        <dbReference type="SAM" id="MobiDB-lite"/>
    </source>
</evidence>
<dbReference type="Gene3D" id="3.40.640.10">
    <property type="entry name" value="Type I PLP-dependent aspartate aminotransferase-like (Major domain)"/>
    <property type="match status" value="1"/>
</dbReference>
<comment type="subunit">
    <text evidence="3">Homotetramer.</text>
</comment>
<gene>
    <name evidence="10" type="ORF">WDZ17_09920</name>
</gene>
<evidence type="ECO:0000256" key="6">
    <source>
        <dbReference type="ARBA" id="ARBA00022679"/>
    </source>
</evidence>
<dbReference type="InterPro" id="IPR015421">
    <property type="entry name" value="PyrdxlP-dep_Trfase_major"/>
</dbReference>
<keyword evidence="5 10" id="KW-0032">Aminotransferase</keyword>
<evidence type="ECO:0000256" key="7">
    <source>
        <dbReference type="ARBA" id="ARBA00022898"/>
    </source>
</evidence>
<dbReference type="InterPro" id="IPR005814">
    <property type="entry name" value="Aminotrans_3"/>
</dbReference>
<protein>
    <recommendedName>
        <fullName evidence="4">alanine--glyoxylate transaminase</fullName>
        <ecNumber evidence="4">2.6.1.44</ecNumber>
    </recommendedName>
</protein>
<keyword evidence="7 8" id="KW-0663">Pyridoxal phosphate</keyword>
<dbReference type="SUPFAM" id="SSF53383">
    <property type="entry name" value="PLP-dependent transferases"/>
    <property type="match status" value="1"/>
</dbReference>